<organism evidence="2 3">
    <name type="scientific">Pseudomonas fluorescens</name>
    <dbReference type="NCBI Taxonomy" id="294"/>
    <lineage>
        <taxon>Bacteria</taxon>
        <taxon>Pseudomonadati</taxon>
        <taxon>Pseudomonadota</taxon>
        <taxon>Gammaproteobacteria</taxon>
        <taxon>Pseudomonadales</taxon>
        <taxon>Pseudomonadaceae</taxon>
        <taxon>Pseudomonas</taxon>
    </lineage>
</organism>
<evidence type="ECO:0000313" key="2">
    <source>
        <dbReference type="EMBL" id="VVO30541.1"/>
    </source>
</evidence>
<dbReference type="Proteomes" id="UP000325375">
    <property type="component" value="Unassembled WGS sequence"/>
</dbReference>
<name>A0A5E7ETQ2_PSEFL</name>
<dbReference type="AlphaFoldDB" id="A0A5E7ETQ2"/>
<dbReference type="RefSeq" id="WP_150605011.1">
    <property type="nucleotide sequence ID" value="NZ_CABVHX010000029.1"/>
</dbReference>
<proteinExistence type="predicted"/>
<dbReference type="PROSITE" id="PS51257">
    <property type="entry name" value="PROKAR_LIPOPROTEIN"/>
    <property type="match status" value="1"/>
</dbReference>
<reference evidence="2 3" key="1">
    <citation type="submission" date="2019-09" db="EMBL/GenBank/DDBJ databases">
        <authorList>
            <person name="Chandra G."/>
            <person name="Truman W A."/>
        </authorList>
    </citation>
    <scope>NUCLEOTIDE SEQUENCE [LARGE SCALE GENOMIC DNA]</scope>
    <source>
        <strain evidence="2">PS718</strain>
    </source>
</reference>
<dbReference type="EMBL" id="CABVHX010000029">
    <property type="protein sequence ID" value="VVO30541.1"/>
    <property type="molecule type" value="Genomic_DNA"/>
</dbReference>
<gene>
    <name evidence="2" type="ORF">PS718_04942</name>
</gene>
<evidence type="ECO:0000256" key="1">
    <source>
        <dbReference type="SAM" id="MobiDB-lite"/>
    </source>
</evidence>
<sequence>MIKRFSPVFLLAATICLGGASCHDQKEEENLQNKQTMDGSPARTGTGIIPRQQIQPRMNRM</sequence>
<protein>
    <recommendedName>
        <fullName evidence="4">Lipoprotein</fullName>
    </recommendedName>
</protein>
<evidence type="ECO:0008006" key="4">
    <source>
        <dbReference type="Google" id="ProtNLM"/>
    </source>
</evidence>
<evidence type="ECO:0000313" key="3">
    <source>
        <dbReference type="Proteomes" id="UP000325375"/>
    </source>
</evidence>
<accession>A0A5E7ETQ2</accession>
<feature type="region of interest" description="Disordered" evidence="1">
    <location>
        <begin position="27"/>
        <end position="47"/>
    </location>
</feature>